<dbReference type="InterPro" id="IPR000873">
    <property type="entry name" value="AMP-dep_synth/lig_dom"/>
</dbReference>
<organism evidence="4 5">
    <name type="scientific">Dankookia rubra</name>
    <dbReference type="NCBI Taxonomy" id="1442381"/>
    <lineage>
        <taxon>Bacteria</taxon>
        <taxon>Pseudomonadati</taxon>
        <taxon>Pseudomonadota</taxon>
        <taxon>Alphaproteobacteria</taxon>
        <taxon>Acetobacterales</taxon>
        <taxon>Roseomonadaceae</taxon>
        <taxon>Dankookia</taxon>
    </lineage>
</organism>
<name>A0A4R5QD07_9PROT</name>
<evidence type="ECO:0000256" key="1">
    <source>
        <dbReference type="SAM" id="MobiDB-lite"/>
    </source>
</evidence>
<feature type="compositionally biased region" description="Low complexity" evidence="1">
    <location>
        <begin position="10"/>
        <end position="23"/>
    </location>
</feature>
<feature type="domain" description="AMP-dependent synthetase/ligase" evidence="2">
    <location>
        <begin position="83"/>
        <end position="421"/>
    </location>
</feature>
<evidence type="ECO:0000313" key="5">
    <source>
        <dbReference type="Proteomes" id="UP000295096"/>
    </source>
</evidence>
<dbReference type="PANTHER" id="PTHR43201">
    <property type="entry name" value="ACYL-COA SYNTHETASE"/>
    <property type="match status" value="1"/>
</dbReference>
<gene>
    <name evidence="4" type="ORF">E2C06_23140</name>
</gene>
<dbReference type="SUPFAM" id="SSF56801">
    <property type="entry name" value="Acetyl-CoA synthetase-like"/>
    <property type="match status" value="1"/>
</dbReference>
<dbReference type="PANTHER" id="PTHR43201:SF32">
    <property type="entry name" value="2-SUCCINYLBENZOATE--COA LIGASE, CHLOROPLASTIC_PEROXISOMAL"/>
    <property type="match status" value="1"/>
</dbReference>
<comment type="caution">
    <text evidence="4">The sequence shown here is derived from an EMBL/GenBank/DDBJ whole genome shotgun (WGS) entry which is preliminary data.</text>
</comment>
<proteinExistence type="predicted"/>
<feature type="region of interest" description="Disordered" evidence="1">
    <location>
        <begin position="1"/>
        <end position="74"/>
    </location>
</feature>
<evidence type="ECO:0000313" key="4">
    <source>
        <dbReference type="EMBL" id="TDH60227.1"/>
    </source>
</evidence>
<dbReference type="Gene3D" id="3.40.50.12780">
    <property type="entry name" value="N-terminal domain of ligase-like"/>
    <property type="match status" value="1"/>
</dbReference>
<dbReference type="InterPro" id="IPR020845">
    <property type="entry name" value="AMP-binding_CS"/>
</dbReference>
<dbReference type="InterPro" id="IPR045851">
    <property type="entry name" value="AMP-bd_C_sf"/>
</dbReference>
<dbReference type="Pfam" id="PF13193">
    <property type="entry name" value="AMP-binding_C"/>
    <property type="match status" value="1"/>
</dbReference>
<keyword evidence="4" id="KW-0436">Ligase</keyword>
<dbReference type="AlphaFoldDB" id="A0A4R5QD07"/>
<sequence>MPAAARSCCPGPRSSASTASAARRSTRRGRRMSRGREGRGRRYSPPGPLTCFSGSVPSAPRHPAHRKEGWGLGKEHFSLPNPASPPDAVALSGPAGRLTYAALHGRVAAAAAALAAQGLGRGDRLAFLGQNHPAQLVLLFACARLGAILVPLNWRLAAPELRFILDDSGARLLAATREMAAAAGAAAPPGCALLDAEADWPAAAPPAAGAPDDPLLLVYTSGTTGQPKGAVLDQRALLANAANARHAFALTAADRVLTLLPMFHVGGLNIQTTPALLAGAEVVLLPRFDPEATFAAIAAHRPSLTLLVPAVMQALVAHPGWAAADLSSLRAVGAGSSEVPLPLIEAFHARGIPVQQVYGATETGPIAIVQTREAALAAPGSLGAPALHGEARVVDPRGREAPPGTPGEIQLRGPHVARGYWNAPAATAANFRDGWFRSGDVGLRDAAGRFWFTDRLKHLIISGGENIYPAEVERILRTAPGVLEGAVCGRPDPRWGEVPVAVVVPGPGFEREAVLRHFEGRIARFKQPRAVVAVPALPRTALGKVRVEALREIAARG</sequence>
<dbReference type="GO" id="GO:0031956">
    <property type="term" value="F:medium-chain fatty acid-CoA ligase activity"/>
    <property type="evidence" value="ECO:0007669"/>
    <property type="project" value="TreeGrafter"/>
</dbReference>
<dbReference type="Pfam" id="PF00501">
    <property type="entry name" value="AMP-binding"/>
    <property type="match status" value="1"/>
</dbReference>
<feature type="compositionally biased region" description="Basic residues" evidence="1">
    <location>
        <begin position="24"/>
        <end position="33"/>
    </location>
</feature>
<accession>A0A4R5QD07</accession>
<feature type="domain" description="AMP-binding enzyme C-terminal" evidence="3">
    <location>
        <begin position="471"/>
        <end position="544"/>
    </location>
</feature>
<dbReference type="GO" id="GO:0006631">
    <property type="term" value="P:fatty acid metabolic process"/>
    <property type="evidence" value="ECO:0007669"/>
    <property type="project" value="TreeGrafter"/>
</dbReference>
<evidence type="ECO:0000259" key="3">
    <source>
        <dbReference type="Pfam" id="PF13193"/>
    </source>
</evidence>
<reference evidence="4 5" key="1">
    <citation type="journal article" date="2016" name="J. Microbiol.">
        <title>Dankookia rubra gen. nov., sp. nov., an alphaproteobacterium isolated from sediment of a shallow stream.</title>
        <authorList>
            <person name="Kim W.H."/>
            <person name="Kim D.H."/>
            <person name="Kang K."/>
            <person name="Ahn T.Y."/>
        </authorList>
    </citation>
    <scope>NUCLEOTIDE SEQUENCE [LARGE SCALE GENOMIC DNA]</scope>
    <source>
        <strain evidence="4 5">JCM30602</strain>
    </source>
</reference>
<evidence type="ECO:0000259" key="2">
    <source>
        <dbReference type="Pfam" id="PF00501"/>
    </source>
</evidence>
<dbReference type="Proteomes" id="UP000295096">
    <property type="component" value="Unassembled WGS sequence"/>
</dbReference>
<dbReference type="InterPro" id="IPR025110">
    <property type="entry name" value="AMP-bd_C"/>
</dbReference>
<dbReference type="OrthoDB" id="9803968at2"/>
<dbReference type="EMBL" id="SMSJ01000042">
    <property type="protein sequence ID" value="TDH60227.1"/>
    <property type="molecule type" value="Genomic_DNA"/>
</dbReference>
<dbReference type="Gene3D" id="3.30.300.30">
    <property type="match status" value="1"/>
</dbReference>
<dbReference type="PROSITE" id="PS00455">
    <property type="entry name" value="AMP_BINDING"/>
    <property type="match status" value="1"/>
</dbReference>
<dbReference type="InterPro" id="IPR042099">
    <property type="entry name" value="ANL_N_sf"/>
</dbReference>
<keyword evidence="5" id="KW-1185">Reference proteome</keyword>
<protein>
    <submittedName>
        <fullName evidence="4">Acid--CoA ligase</fullName>
    </submittedName>
</protein>